<accession>A0A1H3JZR6</accession>
<evidence type="ECO:0000313" key="4">
    <source>
        <dbReference type="Proteomes" id="UP000199026"/>
    </source>
</evidence>
<dbReference type="RefSeq" id="WP_143037421.1">
    <property type="nucleotide sequence ID" value="NZ_CALJFH010000002.1"/>
</dbReference>
<proteinExistence type="predicted"/>
<feature type="domain" description="Chitin-binding type-2" evidence="2">
    <location>
        <begin position="21"/>
        <end position="46"/>
    </location>
</feature>
<dbReference type="Pfam" id="PF01607">
    <property type="entry name" value="CBM_14"/>
    <property type="match status" value="1"/>
</dbReference>
<dbReference type="AlphaFoldDB" id="A0A1H3JZR6"/>
<keyword evidence="4" id="KW-1185">Reference proteome</keyword>
<dbReference type="GO" id="GO:0005576">
    <property type="term" value="C:extracellular region"/>
    <property type="evidence" value="ECO:0007669"/>
    <property type="project" value="InterPro"/>
</dbReference>
<keyword evidence="1" id="KW-0732">Signal</keyword>
<organism evidence="3 4">
    <name type="scientific">Lentibacter algarum</name>
    <dbReference type="NCBI Taxonomy" id="576131"/>
    <lineage>
        <taxon>Bacteria</taxon>
        <taxon>Pseudomonadati</taxon>
        <taxon>Pseudomonadota</taxon>
        <taxon>Alphaproteobacteria</taxon>
        <taxon>Rhodobacterales</taxon>
        <taxon>Roseobacteraceae</taxon>
        <taxon>Lentibacter</taxon>
    </lineage>
</organism>
<sequence length="50" mass="5210">MSKLFLTAAFILSASFASAECNRGHDQAMSCPQGQSFDAQSGACVPLINS</sequence>
<evidence type="ECO:0000259" key="2">
    <source>
        <dbReference type="Pfam" id="PF01607"/>
    </source>
</evidence>
<dbReference type="InterPro" id="IPR036508">
    <property type="entry name" value="Chitin-bd_dom_sf"/>
</dbReference>
<dbReference type="GO" id="GO:0008061">
    <property type="term" value="F:chitin binding"/>
    <property type="evidence" value="ECO:0007669"/>
    <property type="project" value="InterPro"/>
</dbReference>
<dbReference type="SUPFAM" id="SSF57625">
    <property type="entry name" value="Invertebrate chitin-binding proteins"/>
    <property type="match status" value="1"/>
</dbReference>
<protein>
    <submittedName>
        <fullName evidence="3">Chitin binding Peritrophin-A domain-containing protein</fullName>
    </submittedName>
</protein>
<dbReference type="STRING" id="576131.SAMN05444486_102233"/>
<evidence type="ECO:0000313" key="3">
    <source>
        <dbReference type="EMBL" id="SDY44828.1"/>
    </source>
</evidence>
<dbReference type="GeneID" id="78126014"/>
<reference evidence="3 4" key="1">
    <citation type="submission" date="2016-10" db="EMBL/GenBank/DDBJ databases">
        <authorList>
            <person name="de Groot N.N."/>
        </authorList>
    </citation>
    <scope>NUCLEOTIDE SEQUENCE [LARGE SCALE GENOMIC DNA]</scope>
    <source>
        <strain evidence="3 4">DSM 24677</strain>
    </source>
</reference>
<dbReference type="EMBL" id="FNPR01000002">
    <property type="protein sequence ID" value="SDY44828.1"/>
    <property type="molecule type" value="Genomic_DNA"/>
</dbReference>
<feature type="signal peptide" evidence="1">
    <location>
        <begin position="1"/>
        <end position="19"/>
    </location>
</feature>
<dbReference type="InterPro" id="IPR002557">
    <property type="entry name" value="Chitin-bd_dom"/>
</dbReference>
<evidence type="ECO:0000256" key="1">
    <source>
        <dbReference type="SAM" id="SignalP"/>
    </source>
</evidence>
<dbReference type="Proteomes" id="UP000199026">
    <property type="component" value="Unassembled WGS sequence"/>
</dbReference>
<feature type="chain" id="PRO_5011592816" evidence="1">
    <location>
        <begin position="20"/>
        <end position="50"/>
    </location>
</feature>
<name>A0A1H3JZR6_9RHOB</name>
<gene>
    <name evidence="3" type="ORF">SAMN05444486_102233</name>
</gene>